<evidence type="ECO:0000256" key="5">
    <source>
        <dbReference type="ARBA" id="ARBA00022833"/>
    </source>
</evidence>
<dbReference type="PANTHER" id="PTHR43660">
    <property type="entry name" value="DIPEPTIDYL CARBOXYPEPTIDASE"/>
    <property type="match status" value="1"/>
</dbReference>
<feature type="domain" description="Peptidase M3A/M3B catalytic" evidence="9">
    <location>
        <begin position="288"/>
        <end position="708"/>
    </location>
</feature>
<dbReference type="CDD" id="cd06456">
    <property type="entry name" value="M3A_DCP"/>
    <property type="match status" value="1"/>
</dbReference>
<protein>
    <submittedName>
        <fullName evidence="10">M3 family metallopeptidase</fullName>
    </submittedName>
</protein>
<keyword evidence="6 7" id="KW-0482">Metalloprotease</keyword>
<dbReference type="Pfam" id="PF01432">
    <property type="entry name" value="Peptidase_M3"/>
    <property type="match status" value="1"/>
</dbReference>
<dbReference type="EMBL" id="JADLQN010000015">
    <property type="protein sequence ID" value="MBF6358414.1"/>
    <property type="molecule type" value="Genomic_DNA"/>
</dbReference>
<dbReference type="InterPro" id="IPR001567">
    <property type="entry name" value="Pept_M3A_M3B_dom"/>
</dbReference>
<evidence type="ECO:0000256" key="4">
    <source>
        <dbReference type="ARBA" id="ARBA00022801"/>
    </source>
</evidence>
<evidence type="ECO:0000313" key="10">
    <source>
        <dbReference type="EMBL" id="MBF6358414.1"/>
    </source>
</evidence>
<dbReference type="PANTHER" id="PTHR43660:SF1">
    <property type="entry name" value="DIPEPTIDYL CARBOXYPEPTIDASE"/>
    <property type="match status" value="1"/>
</dbReference>
<evidence type="ECO:0000256" key="2">
    <source>
        <dbReference type="ARBA" id="ARBA00022670"/>
    </source>
</evidence>
<evidence type="ECO:0000256" key="6">
    <source>
        <dbReference type="ARBA" id="ARBA00023049"/>
    </source>
</evidence>
<evidence type="ECO:0000256" key="3">
    <source>
        <dbReference type="ARBA" id="ARBA00022723"/>
    </source>
</evidence>
<feature type="region of interest" description="Disordered" evidence="8">
    <location>
        <begin position="250"/>
        <end position="278"/>
    </location>
</feature>
<gene>
    <name evidence="10" type="ORF">IU449_28365</name>
</gene>
<proteinExistence type="inferred from homology"/>
<name>A0ABS0DJ10_9NOCA</name>
<dbReference type="Proteomes" id="UP000707731">
    <property type="component" value="Unassembled WGS sequence"/>
</dbReference>
<evidence type="ECO:0000256" key="1">
    <source>
        <dbReference type="ARBA" id="ARBA00006040"/>
    </source>
</evidence>
<comment type="caution">
    <text evidence="10">The sequence shown here is derived from an EMBL/GenBank/DDBJ whole genome shotgun (WGS) entry which is preliminary data.</text>
</comment>
<keyword evidence="4 7" id="KW-0378">Hydrolase</keyword>
<comment type="similarity">
    <text evidence="1 7">Belongs to the peptidase M3 family.</text>
</comment>
<evidence type="ECO:0000259" key="9">
    <source>
        <dbReference type="Pfam" id="PF01432"/>
    </source>
</evidence>
<dbReference type="SUPFAM" id="SSF55486">
    <property type="entry name" value="Metalloproteases ('zincins'), catalytic domain"/>
    <property type="match status" value="1"/>
</dbReference>
<evidence type="ECO:0000313" key="11">
    <source>
        <dbReference type="Proteomes" id="UP000707731"/>
    </source>
</evidence>
<keyword evidence="3 7" id="KW-0479">Metal-binding</keyword>
<evidence type="ECO:0000256" key="8">
    <source>
        <dbReference type="SAM" id="MobiDB-lite"/>
    </source>
</evidence>
<dbReference type="InterPro" id="IPR034005">
    <property type="entry name" value="M3A_DCP"/>
</dbReference>
<evidence type="ECO:0000256" key="7">
    <source>
        <dbReference type="RuleBase" id="RU003435"/>
    </source>
</evidence>
<dbReference type="InterPro" id="IPR045090">
    <property type="entry name" value="Pept_M3A_M3B"/>
</dbReference>
<comment type="cofactor">
    <cofactor evidence="7">
        <name>Zn(2+)</name>
        <dbReference type="ChEBI" id="CHEBI:29105"/>
    </cofactor>
    <text evidence="7">Binds 1 zinc ion.</text>
</comment>
<reference evidence="10 11" key="1">
    <citation type="submission" date="2020-10" db="EMBL/GenBank/DDBJ databases">
        <title>Identification of Nocardia species via Next-generation sequencing and recognition of intraspecies genetic diversity.</title>
        <authorList>
            <person name="Li P."/>
            <person name="Li P."/>
            <person name="Lu B."/>
        </authorList>
    </citation>
    <scope>NUCLEOTIDE SEQUENCE [LARGE SCALE GENOMIC DNA]</scope>
    <source>
        <strain evidence="10 11">BJ06-0143</strain>
    </source>
</reference>
<dbReference type="Gene3D" id="1.10.1370.40">
    <property type="match status" value="3"/>
</dbReference>
<organism evidence="10 11">
    <name type="scientific">Nocardia higoensis</name>
    <dbReference type="NCBI Taxonomy" id="228599"/>
    <lineage>
        <taxon>Bacteria</taxon>
        <taxon>Bacillati</taxon>
        <taxon>Actinomycetota</taxon>
        <taxon>Actinomycetes</taxon>
        <taxon>Mycobacteriales</taxon>
        <taxon>Nocardiaceae</taxon>
        <taxon>Nocardia</taxon>
    </lineage>
</organism>
<dbReference type="RefSeq" id="WP_195005246.1">
    <property type="nucleotide sequence ID" value="NZ_JADLQN010000015.1"/>
</dbReference>
<keyword evidence="2 7" id="KW-0645">Protease</keyword>
<keyword evidence="5 7" id="KW-0862">Zinc</keyword>
<keyword evidence="11" id="KW-1185">Reference proteome</keyword>
<sequence length="712" mass="78754">MTSNPFFERSALPFELPPFADITEEHYLPAFERGMAEQLAEVAAIANSEQAPTFDNTIVALEHSGTLLTRVSAAFFNKSSADSTPGIDAIEAEVSPRLAAHRDAIQLDPRLFTRIETLYDRREELGLDAQDMRLLEQYHLKFVRAGARLDAAGQQRLRELNAELAAAATQFGQSLLAVTNAATVVVTDEQELAGLAPSAITAAAQDARSLGRDGAWALRLQNVSNQPMLAELADRELRRRVLDASLNRGFEGRRSDEGEPVGDEAGNPTGHGDADTAATGDRAADVVNAVLAARIAALRAERAALLGYPDHASYAVADQTAKTVGEVERMLARLVPPAVANAAREADDLAEAMRASGTDGDLRPWDWQYWSERLRAERFHFDGSALRPYLELERVLWDGVFHAAELVYGITLRERDNLIGYHPDVRVFEVFDADGSPLGLFLGDYFARPSKRGGAWMNELVAQSHLLGTRAVVVNNLNIARPPAGEPVLLTWDNVRTLFHEFGHALHGLFSDVRYPFFSGTEVPRDFVEFPSQVNEMWMDRPDILSRYARHIDTGEPIPAELVERMRAATRFGEGFRTVEYLAATRLDWAWHRLPSGENPGDADKFEQRALQEAGLAVEAIPPRYRTAYFAHIFSGGYAAGYYSYIWSEVLDADTVRWFDDGAGTIREKGEIFRRELLARGGSVDPMEAFAAVRGRGPDIEPLLERRGLIPA</sequence>
<accession>A0ABS0DJ10</accession>